<protein>
    <submittedName>
        <fullName evidence="7">Uncharacterized protein</fullName>
    </submittedName>
</protein>
<evidence type="ECO:0000256" key="6">
    <source>
        <dbReference type="SAM" id="Phobius"/>
    </source>
</evidence>
<accession>A0A7R9B1S0</accession>
<evidence type="ECO:0000256" key="5">
    <source>
        <dbReference type="ARBA" id="ARBA00023136"/>
    </source>
</evidence>
<sequence length="430" mass="48221">MVEPPQVTSTSPQLIMSLFISRAQAFSKKYPLTRGMAVYAVIWPVSCLCQQVIAGNKQLDYMQAGRFCLFGCFFVAPTLHTWLTLARSMWPAMNIKTAIIKGIFTSRNFHPHYMSIPSHPYSLYYRMYPNSFLDNFIPNPVSFGALLEQVTYTPFAYACFFFGMTLLEGRGVQQATTEVKAKFLPTYKEMLQLKISNLIHKRVIMEMTEQLLHRTSDITLGFPIARGMTTYAVLWPSASICQQFIADNDKLDFIQAARYGFFGCFVMAPMIHAWLGLTNTMFPSVTLGTAIVKATMLEEANWPDPVLGLFDLALVSLLSASDLVSIGAQPNLHQALVEQTTFGPAMMSSFFFGMSLLEGNSVGAAAAELRVKFFPTFKVGVFIWTTVNIVNYSLIPAQHRIIFIGACSFVWTVFLAYIKQLQVSKQQPTI</sequence>
<comment type="subcellular location">
    <subcellularLocation>
        <location evidence="1">Membrane</location>
        <topology evidence="1">Multi-pass membrane protein</topology>
    </subcellularLocation>
</comment>
<gene>
    <name evidence="7" type="ORF">TSIB3V08_LOCUS8350</name>
</gene>
<feature type="transmembrane region" description="Helical" evidence="6">
    <location>
        <begin position="377"/>
        <end position="394"/>
    </location>
</feature>
<comment type="similarity">
    <text evidence="2">Belongs to the peroxisomal membrane protein PXMP2/4 family.</text>
</comment>
<evidence type="ECO:0000256" key="3">
    <source>
        <dbReference type="ARBA" id="ARBA00022692"/>
    </source>
</evidence>
<organism evidence="7">
    <name type="scientific">Timema shepardi</name>
    <name type="common">Walking stick</name>
    <dbReference type="NCBI Taxonomy" id="629360"/>
    <lineage>
        <taxon>Eukaryota</taxon>
        <taxon>Metazoa</taxon>
        <taxon>Ecdysozoa</taxon>
        <taxon>Arthropoda</taxon>
        <taxon>Hexapoda</taxon>
        <taxon>Insecta</taxon>
        <taxon>Pterygota</taxon>
        <taxon>Neoptera</taxon>
        <taxon>Polyneoptera</taxon>
        <taxon>Phasmatodea</taxon>
        <taxon>Timematodea</taxon>
        <taxon>Timematoidea</taxon>
        <taxon>Timematidae</taxon>
        <taxon>Timema</taxon>
    </lineage>
</organism>
<evidence type="ECO:0000256" key="4">
    <source>
        <dbReference type="ARBA" id="ARBA00022989"/>
    </source>
</evidence>
<feature type="transmembrane region" description="Helical" evidence="6">
    <location>
        <begin position="259"/>
        <end position="277"/>
    </location>
</feature>
<keyword evidence="5 6" id="KW-0472">Membrane</keyword>
<reference evidence="7" key="1">
    <citation type="submission" date="2020-11" db="EMBL/GenBank/DDBJ databases">
        <authorList>
            <person name="Tran Van P."/>
        </authorList>
    </citation>
    <scope>NUCLEOTIDE SEQUENCE</scope>
</reference>
<feature type="transmembrane region" description="Helical" evidence="6">
    <location>
        <begin position="36"/>
        <end position="55"/>
    </location>
</feature>
<evidence type="ECO:0000256" key="2">
    <source>
        <dbReference type="ARBA" id="ARBA00006824"/>
    </source>
</evidence>
<feature type="transmembrane region" description="Helical" evidence="6">
    <location>
        <begin position="67"/>
        <end position="85"/>
    </location>
</feature>
<keyword evidence="4 6" id="KW-1133">Transmembrane helix</keyword>
<feature type="transmembrane region" description="Helical" evidence="6">
    <location>
        <begin position="340"/>
        <end position="357"/>
    </location>
</feature>
<dbReference type="PANTHER" id="PTHR11266">
    <property type="entry name" value="PEROXISOMAL MEMBRANE PROTEIN 2, PXMP2 MPV17"/>
    <property type="match status" value="1"/>
</dbReference>
<feature type="transmembrane region" description="Helical" evidence="6">
    <location>
        <begin position="401"/>
        <end position="418"/>
    </location>
</feature>
<evidence type="ECO:0000313" key="7">
    <source>
        <dbReference type="EMBL" id="CAD7264296.1"/>
    </source>
</evidence>
<name>A0A7R9B1S0_TIMSH</name>
<dbReference type="AlphaFoldDB" id="A0A7R9B1S0"/>
<proteinExistence type="inferred from homology"/>
<dbReference type="GO" id="GO:0016020">
    <property type="term" value="C:membrane"/>
    <property type="evidence" value="ECO:0007669"/>
    <property type="project" value="UniProtKB-SubCell"/>
</dbReference>
<dbReference type="InterPro" id="IPR007248">
    <property type="entry name" value="Mpv17_PMP22"/>
</dbReference>
<dbReference type="PANTHER" id="PTHR11266:SF75">
    <property type="entry name" value="IP10007P-RELATED"/>
    <property type="match status" value="1"/>
</dbReference>
<dbReference type="GO" id="GO:0005739">
    <property type="term" value="C:mitochondrion"/>
    <property type="evidence" value="ECO:0007669"/>
    <property type="project" value="TreeGrafter"/>
</dbReference>
<dbReference type="EMBL" id="OC004278">
    <property type="protein sequence ID" value="CAD7264296.1"/>
    <property type="molecule type" value="Genomic_DNA"/>
</dbReference>
<dbReference type="Pfam" id="PF04117">
    <property type="entry name" value="Mpv17_PMP22"/>
    <property type="match status" value="1"/>
</dbReference>
<evidence type="ECO:0000256" key="1">
    <source>
        <dbReference type="ARBA" id="ARBA00004141"/>
    </source>
</evidence>
<keyword evidence="3 6" id="KW-0812">Transmembrane</keyword>